<dbReference type="Pfam" id="PF02318">
    <property type="entry name" value="FYVE_2"/>
    <property type="match status" value="1"/>
</dbReference>
<dbReference type="AlphaFoldDB" id="A0AAD9IZP3"/>
<dbReference type="GO" id="GO:0017022">
    <property type="term" value="F:myosin binding"/>
    <property type="evidence" value="ECO:0007669"/>
    <property type="project" value="TreeGrafter"/>
</dbReference>
<dbReference type="PANTHER" id="PTHR14555:SF6">
    <property type="entry name" value="RAB EFFECTOR MYRIP"/>
    <property type="match status" value="1"/>
</dbReference>
<dbReference type="GO" id="GO:0003779">
    <property type="term" value="F:actin binding"/>
    <property type="evidence" value="ECO:0007669"/>
    <property type="project" value="TreeGrafter"/>
</dbReference>
<comment type="subcellular location">
    <subcellularLocation>
        <location evidence="1">Cytoplasm</location>
        <location evidence="1">Perinuclear region</location>
    </subcellularLocation>
</comment>
<dbReference type="SUPFAM" id="SSF57903">
    <property type="entry name" value="FYVE/PHD zinc finger"/>
    <property type="match status" value="1"/>
</dbReference>
<dbReference type="GO" id="GO:0031267">
    <property type="term" value="F:small GTPase binding"/>
    <property type="evidence" value="ECO:0007669"/>
    <property type="project" value="InterPro"/>
</dbReference>
<sequence>MLSDIDLKQLTETERDQILQVLRRDDELRKKEQERIRNLKSEVKQLRLKGVIREGQDATKTCARCREPFGWFFNTGAMCPNCQHRVCEKCRQHKDKNTWLCILCFRQMELEAMTNHWFYSKFRKSKRSKKTNRVISGSEIVRASFRRPGRASEDAAAASSSLSPYLDYQQTLGGCNGDGEHTEMVESS</sequence>
<protein>
    <recommendedName>
        <fullName evidence="4">RabBD domain-containing protein</fullName>
    </recommendedName>
</protein>
<dbReference type="InterPro" id="IPR010911">
    <property type="entry name" value="Rab_BD"/>
</dbReference>
<dbReference type="GO" id="GO:0048471">
    <property type="term" value="C:perinuclear region of cytoplasm"/>
    <property type="evidence" value="ECO:0007669"/>
    <property type="project" value="UniProtKB-SubCell"/>
</dbReference>
<dbReference type="InterPro" id="IPR011011">
    <property type="entry name" value="Znf_FYVE_PHD"/>
</dbReference>
<dbReference type="GO" id="GO:0030864">
    <property type="term" value="C:cortical actin cytoskeleton"/>
    <property type="evidence" value="ECO:0007669"/>
    <property type="project" value="TreeGrafter"/>
</dbReference>
<evidence type="ECO:0000256" key="1">
    <source>
        <dbReference type="ARBA" id="ARBA00004556"/>
    </source>
</evidence>
<dbReference type="CDD" id="cd15747">
    <property type="entry name" value="FYVE_Slp3_4_5"/>
    <property type="match status" value="1"/>
</dbReference>
<keyword evidence="2" id="KW-0963">Cytoplasm</keyword>
<dbReference type="Proteomes" id="UP001208570">
    <property type="component" value="Unassembled WGS sequence"/>
</dbReference>
<evidence type="ECO:0000259" key="4">
    <source>
        <dbReference type="PROSITE" id="PS50916"/>
    </source>
</evidence>
<dbReference type="FunFam" id="3.30.40.10:FF:000018">
    <property type="entry name" value="Synaptotagmin-like 5, isoform CRA_a"/>
    <property type="match status" value="1"/>
</dbReference>
<keyword evidence="3" id="KW-0175">Coiled coil</keyword>
<proteinExistence type="predicted"/>
<dbReference type="PANTHER" id="PTHR14555">
    <property type="entry name" value="MYELIN-ASSOCIATED OLIGODENDROCYTIC BASIC PROTEIN MOBP -RELATED"/>
    <property type="match status" value="1"/>
</dbReference>
<dbReference type="Gene3D" id="3.30.40.10">
    <property type="entry name" value="Zinc/RING finger domain, C3HC4 (zinc finger)"/>
    <property type="match status" value="1"/>
</dbReference>
<evidence type="ECO:0000313" key="5">
    <source>
        <dbReference type="EMBL" id="KAK2143250.1"/>
    </source>
</evidence>
<dbReference type="GO" id="GO:0006886">
    <property type="term" value="P:intracellular protein transport"/>
    <property type="evidence" value="ECO:0007669"/>
    <property type="project" value="InterPro"/>
</dbReference>
<accession>A0AAD9IZP3</accession>
<dbReference type="InterPro" id="IPR051745">
    <property type="entry name" value="Intracell_Transport_Effector"/>
</dbReference>
<evidence type="ECO:0000256" key="3">
    <source>
        <dbReference type="SAM" id="Coils"/>
    </source>
</evidence>
<organism evidence="5 6">
    <name type="scientific">Paralvinella palmiformis</name>
    <dbReference type="NCBI Taxonomy" id="53620"/>
    <lineage>
        <taxon>Eukaryota</taxon>
        <taxon>Metazoa</taxon>
        <taxon>Spiralia</taxon>
        <taxon>Lophotrochozoa</taxon>
        <taxon>Annelida</taxon>
        <taxon>Polychaeta</taxon>
        <taxon>Sedentaria</taxon>
        <taxon>Canalipalpata</taxon>
        <taxon>Terebellida</taxon>
        <taxon>Terebelliformia</taxon>
        <taxon>Alvinellidae</taxon>
        <taxon>Paralvinella</taxon>
    </lineage>
</organism>
<feature type="domain" description="RabBD" evidence="4">
    <location>
        <begin position="4"/>
        <end position="121"/>
    </location>
</feature>
<dbReference type="InterPro" id="IPR041282">
    <property type="entry name" value="FYVE_2"/>
</dbReference>
<evidence type="ECO:0000313" key="6">
    <source>
        <dbReference type="Proteomes" id="UP001208570"/>
    </source>
</evidence>
<dbReference type="EMBL" id="JAODUP010000859">
    <property type="protein sequence ID" value="KAK2143250.1"/>
    <property type="molecule type" value="Genomic_DNA"/>
</dbReference>
<comment type="caution">
    <text evidence="5">The sequence shown here is derived from an EMBL/GenBank/DDBJ whole genome shotgun (WGS) entry which is preliminary data.</text>
</comment>
<name>A0AAD9IZP3_9ANNE</name>
<gene>
    <name evidence="5" type="ORF">LSH36_859g00017</name>
</gene>
<keyword evidence="6" id="KW-1185">Reference proteome</keyword>
<evidence type="ECO:0000256" key="2">
    <source>
        <dbReference type="ARBA" id="ARBA00022490"/>
    </source>
</evidence>
<feature type="coiled-coil region" evidence="3">
    <location>
        <begin position="22"/>
        <end position="49"/>
    </location>
</feature>
<dbReference type="InterPro" id="IPR013083">
    <property type="entry name" value="Znf_RING/FYVE/PHD"/>
</dbReference>
<reference evidence="5" key="1">
    <citation type="journal article" date="2023" name="Mol. Biol. Evol.">
        <title>Third-Generation Sequencing Reveals the Adaptive Role of the Epigenome in Three Deep-Sea Polychaetes.</title>
        <authorList>
            <person name="Perez M."/>
            <person name="Aroh O."/>
            <person name="Sun Y."/>
            <person name="Lan Y."/>
            <person name="Juniper S.K."/>
            <person name="Young C.R."/>
            <person name="Angers B."/>
            <person name="Qian P.Y."/>
        </authorList>
    </citation>
    <scope>NUCLEOTIDE SEQUENCE</scope>
    <source>
        <strain evidence="5">P08H-3</strain>
    </source>
</reference>
<dbReference type="PROSITE" id="PS50916">
    <property type="entry name" value="RABBD"/>
    <property type="match status" value="1"/>
</dbReference>